<name>A0A544VV60_9MYCO</name>
<dbReference type="PROSITE" id="PS51671">
    <property type="entry name" value="ACT"/>
    <property type="match status" value="1"/>
</dbReference>
<comment type="similarity">
    <text evidence="3">Belongs to the HAD-like hydrolase superfamily. SerB family.</text>
</comment>
<evidence type="ECO:0000256" key="6">
    <source>
        <dbReference type="ARBA" id="ARBA00022723"/>
    </source>
</evidence>
<dbReference type="Pfam" id="PF12710">
    <property type="entry name" value="HAD"/>
    <property type="match status" value="1"/>
</dbReference>
<comment type="cofactor">
    <cofactor evidence="1">
        <name>Mg(2+)</name>
        <dbReference type="ChEBI" id="CHEBI:18420"/>
    </cofactor>
</comment>
<evidence type="ECO:0000256" key="9">
    <source>
        <dbReference type="ARBA" id="ARBA00023299"/>
    </source>
</evidence>
<keyword evidence="7 15" id="KW-0378">Hydrolase</keyword>
<keyword evidence="16" id="KW-1185">Reference proteome</keyword>
<feature type="active site" description="Proton donor" evidence="13">
    <location>
        <position position="189"/>
    </location>
</feature>
<dbReference type="SFLD" id="SFLDF00029">
    <property type="entry name" value="phosphoserine_phosphatase"/>
    <property type="match status" value="1"/>
</dbReference>
<evidence type="ECO:0000259" key="14">
    <source>
        <dbReference type="PROSITE" id="PS51671"/>
    </source>
</evidence>
<keyword evidence="5" id="KW-0028">Amino-acid biosynthesis</keyword>
<evidence type="ECO:0000256" key="3">
    <source>
        <dbReference type="ARBA" id="ARBA00009184"/>
    </source>
</evidence>
<evidence type="ECO:0000256" key="10">
    <source>
        <dbReference type="ARBA" id="ARBA00031693"/>
    </source>
</evidence>
<evidence type="ECO:0000256" key="11">
    <source>
        <dbReference type="ARBA" id="ARBA00048138"/>
    </source>
</evidence>
<comment type="caution">
    <text evidence="15">The sequence shown here is derived from an EMBL/GenBank/DDBJ whole genome shotgun (WGS) entry which is preliminary data.</text>
</comment>
<sequence length="411" mass="43348">MTTSSVSVLITVTGVDQPGVTSALFEVLSRHKVDLLNVEQVVIRNRLTLGVLVAGPDDIAGGAQLRDEVTSAIGAVGLDVTIERSDDLPVLEEPSTHTIVVLGRPITAEAFGVVAREVATLGVNIDFIRGVSDYPVTGLELRVSVPPGAAYGQLQTALARVATAEGVDIALEDYSLSRRAKRLIVFDVDSTLIQGEVIEMLAERAGALAAVAEVTEAAMRGELDFAESLHKRVATLAGLPASVLDEVADQIELTAGARTTIRTLRRLGYYCGIVSGGFRQVIEPLAHDLMMDFVAANELEIIDGKLTGRVVGEVVDRPGKAKALRNFAQQVGVPMEQTVAVGDGANDIDMLAAAGLGVAFNAKPALREVADASLSHPYLDTVLFILGVTRGEIEAADAVDGTLRRVDIPDD</sequence>
<dbReference type="InterPro" id="IPR004469">
    <property type="entry name" value="PSP"/>
</dbReference>
<dbReference type="GO" id="GO:0006564">
    <property type="term" value="P:L-serine biosynthetic process"/>
    <property type="evidence" value="ECO:0007669"/>
    <property type="project" value="UniProtKB-KW"/>
</dbReference>
<keyword evidence="8" id="KW-0460">Magnesium</keyword>
<comment type="catalytic activity">
    <reaction evidence="12">
        <text>O-phospho-D-serine + H2O = D-serine + phosphate</text>
        <dbReference type="Rhea" id="RHEA:24873"/>
        <dbReference type="ChEBI" id="CHEBI:15377"/>
        <dbReference type="ChEBI" id="CHEBI:35247"/>
        <dbReference type="ChEBI" id="CHEBI:43474"/>
        <dbReference type="ChEBI" id="CHEBI:58680"/>
        <dbReference type="EC" id="3.1.3.3"/>
    </reaction>
</comment>
<evidence type="ECO:0000256" key="7">
    <source>
        <dbReference type="ARBA" id="ARBA00022801"/>
    </source>
</evidence>
<dbReference type="InterPro" id="IPR002912">
    <property type="entry name" value="ACT_dom"/>
</dbReference>
<dbReference type="PANTHER" id="PTHR43344">
    <property type="entry name" value="PHOSPHOSERINE PHOSPHATASE"/>
    <property type="match status" value="1"/>
</dbReference>
<organism evidence="15 16">
    <name type="scientific">Mycolicibacterium hodleri</name>
    <dbReference type="NCBI Taxonomy" id="49897"/>
    <lineage>
        <taxon>Bacteria</taxon>
        <taxon>Bacillati</taxon>
        <taxon>Actinomycetota</taxon>
        <taxon>Actinomycetes</taxon>
        <taxon>Mycobacteriales</taxon>
        <taxon>Mycobacteriaceae</taxon>
        <taxon>Mycolicibacterium</taxon>
    </lineage>
</organism>
<dbReference type="FunFam" id="3.40.50.1000:FF:000041">
    <property type="entry name" value="Phosphoserine phosphatase SerB"/>
    <property type="match status" value="1"/>
</dbReference>
<comment type="pathway">
    <text evidence="2">Amino-acid biosynthesis; L-serine biosynthesis; L-serine from 3-phospho-D-glycerate: step 3/3.</text>
</comment>
<dbReference type="EC" id="3.1.3.3" evidence="4"/>
<dbReference type="SFLD" id="SFLDS00003">
    <property type="entry name" value="Haloacid_Dehalogenase"/>
    <property type="match status" value="1"/>
</dbReference>
<dbReference type="EMBL" id="VIFX01000038">
    <property type="protein sequence ID" value="TQR83852.1"/>
    <property type="molecule type" value="Genomic_DNA"/>
</dbReference>
<evidence type="ECO:0000313" key="15">
    <source>
        <dbReference type="EMBL" id="TQR83852.1"/>
    </source>
</evidence>
<dbReference type="GO" id="GO:0005737">
    <property type="term" value="C:cytoplasm"/>
    <property type="evidence" value="ECO:0007669"/>
    <property type="project" value="TreeGrafter"/>
</dbReference>
<dbReference type="SUPFAM" id="SSF56784">
    <property type="entry name" value="HAD-like"/>
    <property type="match status" value="1"/>
</dbReference>
<dbReference type="SFLD" id="SFLDG01136">
    <property type="entry name" value="C1.6:_Phosphoserine_Phosphatas"/>
    <property type="match status" value="1"/>
</dbReference>
<dbReference type="InterPro" id="IPR045865">
    <property type="entry name" value="ACT-like_dom_sf"/>
</dbReference>
<evidence type="ECO:0000313" key="16">
    <source>
        <dbReference type="Proteomes" id="UP000315759"/>
    </source>
</evidence>
<dbReference type="SUPFAM" id="SSF55021">
    <property type="entry name" value="ACT-like"/>
    <property type="match status" value="1"/>
</dbReference>
<dbReference type="GO" id="GO:0036424">
    <property type="term" value="F:L-phosphoserine phosphatase activity"/>
    <property type="evidence" value="ECO:0007669"/>
    <property type="project" value="InterPro"/>
</dbReference>
<reference evidence="15 16" key="1">
    <citation type="submission" date="2018-10" db="EMBL/GenBank/DDBJ databases">
        <title>Draft genome of Mycobacterium hodleri strain B.</title>
        <authorList>
            <person name="Amande T.J."/>
            <person name="Mcgenity T.J."/>
        </authorList>
    </citation>
    <scope>NUCLEOTIDE SEQUENCE [LARGE SCALE GENOMIC DNA]</scope>
    <source>
        <strain evidence="15 16">B</strain>
    </source>
</reference>
<dbReference type="InterPro" id="IPR023214">
    <property type="entry name" value="HAD_sf"/>
</dbReference>
<evidence type="ECO:0000256" key="12">
    <source>
        <dbReference type="ARBA" id="ARBA00048523"/>
    </source>
</evidence>
<dbReference type="UniPathway" id="UPA00135">
    <property type="reaction ID" value="UER00198"/>
</dbReference>
<protein>
    <recommendedName>
        <fullName evidence="4">phosphoserine phosphatase</fullName>
        <ecNumber evidence="4">3.1.3.3</ecNumber>
    </recommendedName>
    <alternativeName>
        <fullName evidence="10">O-phosphoserine phosphohydrolase</fullName>
    </alternativeName>
</protein>
<dbReference type="RefSeq" id="WP_142554669.1">
    <property type="nucleotide sequence ID" value="NZ_VIFX01000038.1"/>
</dbReference>
<dbReference type="NCBIfam" id="TIGR00338">
    <property type="entry name" value="serB"/>
    <property type="match status" value="1"/>
</dbReference>
<dbReference type="InterPro" id="IPR049148">
    <property type="entry name" value="PSP_ACT"/>
</dbReference>
<dbReference type="Pfam" id="PF21086">
    <property type="entry name" value="ACT_PSP_2"/>
    <property type="match status" value="1"/>
</dbReference>
<evidence type="ECO:0000256" key="8">
    <source>
        <dbReference type="ARBA" id="ARBA00022842"/>
    </source>
</evidence>
<gene>
    <name evidence="15" type="primary">serB</name>
    <name evidence="15" type="ORF">D8S82_24920</name>
</gene>
<proteinExistence type="inferred from homology"/>
<accession>A0A544VV60</accession>
<dbReference type="Pfam" id="PF13740">
    <property type="entry name" value="ACT_6"/>
    <property type="match status" value="1"/>
</dbReference>
<feature type="domain" description="ACT" evidence="14">
    <location>
        <begin position="9"/>
        <end position="87"/>
    </location>
</feature>
<dbReference type="Gene3D" id="3.30.70.260">
    <property type="match status" value="2"/>
</dbReference>
<dbReference type="CDD" id="cd04870">
    <property type="entry name" value="ACT_PSP_1"/>
    <property type="match status" value="1"/>
</dbReference>
<feature type="active site" description="Nucleophile" evidence="13">
    <location>
        <position position="187"/>
    </location>
</feature>
<dbReference type="Proteomes" id="UP000315759">
    <property type="component" value="Unassembled WGS sequence"/>
</dbReference>
<evidence type="ECO:0000256" key="1">
    <source>
        <dbReference type="ARBA" id="ARBA00001946"/>
    </source>
</evidence>
<dbReference type="PANTHER" id="PTHR43344:SF2">
    <property type="entry name" value="PHOSPHOSERINE PHOSPHATASE"/>
    <property type="match status" value="1"/>
</dbReference>
<comment type="catalytic activity">
    <reaction evidence="11">
        <text>O-phospho-L-serine + H2O = L-serine + phosphate</text>
        <dbReference type="Rhea" id="RHEA:21208"/>
        <dbReference type="ChEBI" id="CHEBI:15377"/>
        <dbReference type="ChEBI" id="CHEBI:33384"/>
        <dbReference type="ChEBI" id="CHEBI:43474"/>
        <dbReference type="ChEBI" id="CHEBI:57524"/>
        <dbReference type="EC" id="3.1.3.3"/>
    </reaction>
</comment>
<evidence type="ECO:0000256" key="4">
    <source>
        <dbReference type="ARBA" id="ARBA00012640"/>
    </source>
</evidence>
<evidence type="ECO:0000256" key="13">
    <source>
        <dbReference type="PIRSR" id="PIRSR604469-1"/>
    </source>
</evidence>
<dbReference type="GO" id="GO:0000287">
    <property type="term" value="F:magnesium ion binding"/>
    <property type="evidence" value="ECO:0007669"/>
    <property type="project" value="TreeGrafter"/>
</dbReference>
<dbReference type="SFLD" id="SFLDG01137">
    <property type="entry name" value="C1.6.1:_Phosphoserine_Phosphat"/>
    <property type="match status" value="1"/>
</dbReference>
<evidence type="ECO:0000256" key="5">
    <source>
        <dbReference type="ARBA" id="ARBA00022605"/>
    </source>
</evidence>
<dbReference type="NCBIfam" id="TIGR01488">
    <property type="entry name" value="HAD-SF-IB"/>
    <property type="match status" value="1"/>
</dbReference>
<dbReference type="AlphaFoldDB" id="A0A544VV60"/>
<keyword evidence="6" id="KW-0479">Metal-binding</keyword>
<dbReference type="Gene3D" id="3.40.50.1000">
    <property type="entry name" value="HAD superfamily/HAD-like"/>
    <property type="match status" value="1"/>
</dbReference>
<dbReference type="InterPro" id="IPR036412">
    <property type="entry name" value="HAD-like_sf"/>
</dbReference>
<dbReference type="InterPro" id="IPR050582">
    <property type="entry name" value="HAD-like_SerB"/>
</dbReference>
<evidence type="ECO:0000256" key="2">
    <source>
        <dbReference type="ARBA" id="ARBA00005135"/>
    </source>
</evidence>
<keyword evidence="9" id="KW-0718">Serine biosynthesis</keyword>